<dbReference type="InterPro" id="IPR054712">
    <property type="entry name" value="Cas3-like_dom"/>
</dbReference>
<keyword evidence="8" id="KW-0067">ATP-binding</keyword>
<keyword evidence="9" id="KW-0051">Antiviral defense</keyword>
<keyword evidence="5" id="KW-0547">Nucleotide-binding</keyword>
<evidence type="ECO:0000259" key="10">
    <source>
        <dbReference type="PROSITE" id="PS51194"/>
    </source>
</evidence>
<dbReference type="STRING" id="697329.Rumal_1129"/>
<evidence type="ECO:0000256" key="4">
    <source>
        <dbReference type="ARBA" id="ARBA00022723"/>
    </source>
</evidence>
<dbReference type="CDD" id="cd09641">
    <property type="entry name" value="Cas3''_I"/>
    <property type="match status" value="1"/>
</dbReference>
<dbReference type="AlphaFoldDB" id="E6UD49"/>
<evidence type="ECO:0000256" key="9">
    <source>
        <dbReference type="ARBA" id="ARBA00023118"/>
    </source>
</evidence>
<dbReference type="Pfam" id="PF01966">
    <property type="entry name" value="HD"/>
    <property type="match status" value="1"/>
</dbReference>
<evidence type="ECO:0000256" key="7">
    <source>
        <dbReference type="ARBA" id="ARBA00022806"/>
    </source>
</evidence>
<dbReference type="GO" id="GO:0051607">
    <property type="term" value="P:defense response to virus"/>
    <property type="evidence" value="ECO:0007669"/>
    <property type="project" value="UniProtKB-KW"/>
</dbReference>
<evidence type="ECO:0000256" key="8">
    <source>
        <dbReference type="ARBA" id="ARBA00022840"/>
    </source>
</evidence>
<keyword evidence="3" id="KW-0540">Nuclease</keyword>
<organism evidence="12 13">
    <name type="scientific">Ruminococcus albus (strain ATCC 27210 / DSM 20455 / JCM 14654 / NCDO 2250 / 7)</name>
    <dbReference type="NCBI Taxonomy" id="697329"/>
    <lineage>
        <taxon>Bacteria</taxon>
        <taxon>Bacillati</taxon>
        <taxon>Bacillota</taxon>
        <taxon>Clostridia</taxon>
        <taxon>Eubacteriales</taxon>
        <taxon>Oscillospiraceae</taxon>
        <taxon>Ruminococcus</taxon>
    </lineage>
</organism>
<evidence type="ECO:0000313" key="13">
    <source>
        <dbReference type="Proteomes" id="UP000006919"/>
    </source>
</evidence>
<keyword evidence="7" id="KW-0347">Helicase</keyword>
<dbReference type="SUPFAM" id="SSF109604">
    <property type="entry name" value="HD-domain/PDEase-like"/>
    <property type="match status" value="1"/>
</dbReference>
<evidence type="ECO:0000256" key="3">
    <source>
        <dbReference type="ARBA" id="ARBA00022722"/>
    </source>
</evidence>
<dbReference type="Gene3D" id="1.10.3210.30">
    <property type="match status" value="1"/>
</dbReference>
<dbReference type="Gene3D" id="3.40.50.300">
    <property type="entry name" value="P-loop containing nucleotide triphosphate hydrolases"/>
    <property type="match status" value="2"/>
</dbReference>
<accession>E6UD49</accession>
<name>E6UD49_RUMA7</name>
<dbReference type="CDD" id="cd17930">
    <property type="entry name" value="DEXHc_cas3"/>
    <property type="match status" value="1"/>
</dbReference>
<dbReference type="GO" id="GO:0005524">
    <property type="term" value="F:ATP binding"/>
    <property type="evidence" value="ECO:0007669"/>
    <property type="project" value="UniProtKB-KW"/>
</dbReference>
<dbReference type="KEGG" id="ral:Rumal_1129"/>
<dbReference type="PROSITE" id="PS51194">
    <property type="entry name" value="HELICASE_CTER"/>
    <property type="match status" value="1"/>
</dbReference>
<dbReference type="InterPro" id="IPR006674">
    <property type="entry name" value="HD_domain"/>
</dbReference>
<feature type="domain" description="HD Cas3-type" evidence="11">
    <location>
        <begin position="9"/>
        <end position="203"/>
    </location>
</feature>
<dbReference type="InterPro" id="IPR006474">
    <property type="entry name" value="Helicase_Cas3_CRISPR-ass_core"/>
</dbReference>
<evidence type="ECO:0000256" key="2">
    <source>
        <dbReference type="ARBA" id="ARBA00009046"/>
    </source>
</evidence>
<evidence type="ECO:0000256" key="5">
    <source>
        <dbReference type="ARBA" id="ARBA00022741"/>
    </source>
</evidence>
<dbReference type="InterPro" id="IPR003607">
    <property type="entry name" value="HD/PDEase_dom"/>
</dbReference>
<dbReference type="SMART" id="SM00490">
    <property type="entry name" value="HELICc"/>
    <property type="match status" value="1"/>
</dbReference>
<evidence type="ECO:0000256" key="6">
    <source>
        <dbReference type="ARBA" id="ARBA00022801"/>
    </source>
</evidence>
<comment type="similarity">
    <text evidence="2">In the central section; belongs to the CRISPR-associated helicase Cas3 family.</text>
</comment>
<dbReference type="GO" id="GO:0016787">
    <property type="term" value="F:hydrolase activity"/>
    <property type="evidence" value="ECO:0007669"/>
    <property type="project" value="UniProtKB-KW"/>
</dbReference>
<evidence type="ECO:0000313" key="12">
    <source>
        <dbReference type="EMBL" id="ADU21654.1"/>
    </source>
</evidence>
<dbReference type="Pfam" id="PF22590">
    <property type="entry name" value="Cas3-like_C_2"/>
    <property type="match status" value="1"/>
</dbReference>
<sequence length="782" mass="88710">MYTAHIRENDKVIQTVSEHSQNTALLAERFLTSSNIGSVGYLCGLLHDAGKLLKDFDDYINKRNKMTRGSIDHAYAGAKYLISIASKDKANIAAISMAHTIVSHHGIHDWIDNDNYDYFSKRISYDKGYDEILNNLNEIIGDININDLFEKATKEWFDVAKMIRGFSKTKEEKEEKIDNTKFYFYLGMLERLIQSALIDADRTDTADFMSGVESAEETDTSLLWEQMDSRMNEKLKSFENKTDAISLQRRSISDRCAAFADHKVGVCRLIVPTGGGKTLSSLRFAIKQCKNYGMKKIFYIAPFMSILEQNSDIIGELSGEEDFLEHHSNIISDIDNENELEKYLLYSERWTKPVIATTMVQFLNTLFSAKTSSVRRMHCLCNSVIIIDEVQSVPLKCTHLFSLAVNFLTKICGCSVVLCSATQPTFERNEHSLMRDERADMIENYAEDFEVFKRTEMIPAMQKYGYDIEEATLLCEQKFEENGNLLLIVNTKKQAREMYTRLKDKLGEKAHIIHLSTNMCPAHRKESIDDLKEKLEHGVPVVCVTTQLIEAGVDISFSCVVRALAGLDNAAQAAGRCNRNGEKGRICPVYLINFKNEPLGNLTEIKTAQDISQHVIRNNENADLLSVDIQSSYFEQLFSQNKEKLDYPANGTTLLELLSTNKGKAEAHDLKPDMLLQAFKTAGNIFEVIDSHTENVIVPYNDEAESFISRLNDDLTPQEAAEILRKAQKYTVSVYMGTKKALEEKGAIHITKNNNIIVLDKRFYNSEFGITTEGAERETLMY</sequence>
<dbReference type="GO" id="GO:0003676">
    <property type="term" value="F:nucleic acid binding"/>
    <property type="evidence" value="ECO:0007669"/>
    <property type="project" value="InterPro"/>
</dbReference>
<dbReference type="OrthoDB" id="9810236at2"/>
<evidence type="ECO:0000256" key="1">
    <source>
        <dbReference type="ARBA" id="ARBA00006847"/>
    </source>
</evidence>
<dbReference type="SUPFAM" id="SSF52540">
    <property type="entry name" value="P-loop containing nucleoside triphosphate hydrolases"/>
    <property type="match status" value="1"/>
</dbReference>
<dbReference type="InterPro" id="IPR011545">
    <property type="entry name" value="DEAD/DEAH_box_helicase_dom"/>
</dbReference>
<reference evidence="12 13" key="1">
    <citation type="journal article" date="2011" name="J. Bacteriol.">
        <title>Complete genome of the cellulolytic ruminal bacterium Ruminococcus albus 7.</title>
        <authorList>
            <person name="Suen G."/>
            <person name="Stevenson D.M."/>
            <person name="Bruce D.C."/>
            <person name="Chertkov O."/>
            <person name="Copeland A."/>
            <person name="Cheng J.F."/>
            <person name="Detter C."/>
            <person name="Detter J.C."/>
            <person name="Goodwin L.A."/>
            <person name="Han C.S."/>
            <person name="Hauser L.J."/>
            <person name="Ivanova N.N."/>
            <person name="Kyrpides N.C."/>
            <person name="Land M.L."/>
            <person name="Lapidus A."/>
            <person name="Lucas S."/>
            <person name="Ovchinnikova G."/>
            <person name="Pitluck S."/>
            <person name="Tapia R."/>
            <person name="Woyke T."/>
            <person name="Boyum J."/>
            <person name="Mead D."/>
            <person name="Weimer P.J."/>
        </authorList>
    </citation>
    <scope>NUCLEOTIDE SEQUENCE [LARGE SCALE GENOMIC DNA]</scope>
    <source>
        <strain evidence="13">ATCC 27210 / DSM 20455 / JCM 14654 / NCDO 2250 / 7</strain>
    </source>
</reference>
<dbReference type="InterPro" id="IPR027417">
    <property type="entry name" value="P-loop_NTPase"/>
</dbReference>
<feature type="domain" description="Helicase C-terminal" evidence="10">
    <location>
        <begin position="467"/>
        <end position="630"/>
    </location>
</feature>
<dbReference type="HOGENOM" id="CLU_010123_0_0_9"/>
<evidence type="ECO:0000259" key="11">
    <source>
        <dbReference type="PROSITE" id="PS51643"/>
    </source>
</evidence>
<protein>
    <submittedName>
        <fullName evidence="12">Metal dependent phosphohydrolase</fullName>
    </submittedName>
</protein>
<dbReference type="GO" id="GO:0004386">
    <property type="term" value="F:helicase activity"/>
    <property type="evidence" value="ECO:0007669"/>
    <property type="project" value="UniProtKB-KW"/>
</dbReference>
<keyword evidence="6 12" id="KW-0378">Hydrolase</keyword>
<dbReference type="PROSITE" id="PS51643">
    <property type="entry name" value="HD_CAS3"/>
    <property type="match status" value="1"/>
</dbReference>
<dbReference type="Pfam" id="PF00270">
    <property type="entry name" value="DEAD"/>
    <property type="match status" value="1"/>
</dbReference>
<dbReference type="Proteomes" id="UP000006919">
    <property type="component" value="Chromosome"/>
</dbReference>
<dbReference type="InterPro" id="IPR038257">
    <property type="entry name" value="CRISPR-assoc_Cas3_HD_sf"/>
</dbReference>
<keyword evidence="4" id="KW-0479">Metal-binding</keyword>
<dbReference type="EMBL" id="CP002403">
    <property type="protein sequence ID" value="ADU21654.1"/>
    <property type="molecule type" value="Genomic_DNA"/>
</dbReference>
<dbReference type="GO" id="GO:0046872">
    <property type="term" value="F:metal ion binding"/>
    <property type="evidence" value="ECO:0007669"/>
    <property type="project" value="UniProtKB-KW"/>
</dbReference>
<dbReference type="NCBIfam" id="TIGR01587">
    <property type="entry name" value="cas3_core"/>
    <property type="match status" value="1"/>
</dbReference>
<proteinExistence type="inferred from homology"/>
<dbReference type="InterPro" id="IPR001650">
    <property type="entry name" value="Helicase_C-like"/>
</dbReference>
<dbReference type="NCBIfam" id="TIGR01596">
    <property type="entry name" value="cas3_HD"/>
    <property type="match status" value="1"/>
</dbReference>
<dbReference type="SMART" id="SM00471">
    <property type="entry name" value="HDc"/>
    <property type="match status" value="1"/>
</dbReference>
<dbReference type="RefSeq" id="WP_013497831.1">
    <property type="nucleotide sequence ID" value="NC_014833.1"/>
</dbReference>
<comment type="similarity">
    <text evidence="1">In the N-terminal section; belongs to the CRISPR-associated nuclease Cas3-HD family.</text>
</comment>
<dbReference type="eggNOG" id="COG1203">
    <property type="taxonomic scope" value="Bacteria"/>
</dbReference>
<dbReference type="GO" id="GO:0004518">
    <property type="term" value="F:nuclease activity"/>
    <property type="evidence" value="ECO:0007669"/>
    <property type="project" value="UniProtKB-KW"/>
</dbReference>
<gene>
    <name evidence="12" type="ordered locus">Rumal_1129</name>
</gene>
<dbReference type="InterPro" id="IPR006483">
    <property type="entry name" value="CRISPR-assoc_Cas3_HD"/>
</dbReference>